<dbReference type="Pfam" id="PF13041">
    <property type="entry name" value="PPR_2"/>
    <property type="match status" value="1"/>
</dbReference>
<evidence type="ECO:0000256" key="1">
    <source>
        <dbReference type="ARBA" id="ARBA00022737"/>
    </source>
</evidence>
<dbReference type="InterPro" id="IPR002885">
    <property type="entry name" value="PPR_rpt"/>
</dbReference>
<dbReference type="PANTHER" id="PTHR47926:SF382">
    <property type="entry name" value="PENTACOTRIPEPTIDE-REPEAT REGION OF PRORP DOMAIN-CONTAINING PROTEIN"/>
    <property type="match status" value="1"/>
</dbReference>
<dbReference type="AlphaFoldDB" id="A0A371DZF6"/>
<keyword evidence="1" id="KW-0677">Repeat</keyword>
<evidence type="ECO:0000256" key="2">
    <source>
        <dbReference type="PROSITE-ProRule" id="PRU00708"/>
    </source>
</evidence>
<sequence>MPKKLSLKPRSSNDAPHKRNTEIMILGCHNKLKEARKCSRQCQKRNVVAEFAMIDGYVKVGRLDDARKEALHLFHQMPERNVVAWTTMVSGLAQNKIVGTARKYFDLMPYKDISAWIAMITACVGEGFMDEARKLFDQMPKKNVGTTNVSWTVMIVANSNRGLGHHALQAEHYSCLEDILGRTRLVDEAMDVMSIIPPSERDEVVLVTLLGACRLHRDLF</sequence>
<evidence type="ECO:0000313" key="3">
    <source>
        <dbReference type="EMBL" id="RDX57861.1"/>
    </source>
</evidence>
<dbReference type="OrthoDB" id="1937829at2759"/>
<reference evidence="3" key="1">
    <citation type="submission" date="2018-05" db="EMBL/GenBank/DDBJ databases">
        <title>Draft genome of Mucuna pruriens seed.</title>
        <authorList>
            <person name="Nnadi N.E."/>
            <person name="Vos R."/>
            <person name="Hasami M.H."/>
            <person name="Devisetty U.K."/>
            <person name="Aguiy J.C."/>
        </authorList>
    </citation>
    <scope>NUCLEOTIDE SEQUENCE [LARGE SCALE GENOMIC DNA]</scope>
    <source>
        <strain evidence="3">JCA_2017</strain>
    </source>
</reference>
<accession>A0A371DZF6</accession>
<proteinExistence type="predicted"/>
<dbReference type="PROSITE" id="PS51375">
    <property type="entry name" value="PPR"/>
    <property type="match status" value="1"/>
</dbReference>
<dbReference type="Pfam" id="PF01535">
    <property type="entry name" value="PPR"/>
    <property type="match status" value="2"/>
</dbReference>
<gene>
    <name evidence="3" type="primary">PCMP-E15</name>
    <name evidence="3" type="ORF">CR513_62869</name>
</gene>
<name>A0A371DZF6_MUCPR</name>
<dbReference type="GO" id="GO:0003723">
    <property type="term" value="F:RNA binding"/>
    <property type="evidence" value="ECO:0007669"/>
    <property type="project" value="InterPro"/>
</dbReference>
<dbReference type="Gene3D" id="1.25.40.10">
    <property type="entry name" value="Tetratricopeptide repeat domain"/>
    <property type="match status" value="2"/>
</dbReference>
<dbReference type="GO" id="GO:0009451">
    <property type="term" value="P:RNA modification"/>
    <property type="evidence" value="ECO:0007669"/>
    <property type="project" value="InterPro"/>
</dbReference>
<dbReference type="NCBIfam" id="TIGR00756">
    <property type="entry name" value="PPR"/>
    <property type="match status" value="1"/>
</dbReference>
<dbReference type="InterPro" id="IPR011990">
    <property type="entry name" value="TPR-like_helical_dom_sf"/>
</dbReference>
<dbReference type="EMBL" id="QJKJ01018099">
    <property type="protein sequence ID" value="RDX57861.1"/>
    <property type="molecule type" value="Genomic_DNA"/>
</dbReference>
<dbReference type="Proteomes" id="UP000257109">
    <property type="component" value="Unassembled WGS sequence"/>
</dbReference>
<feature type="non-terminal residue" evidence="3">
    <location>
        <position position="1"/>
    </location>
</feature>
<comment type="caution">
    <text evidence="3">The sequence shown here is derived from an EMBL/GenBank/DDBJ whole genome shotgun (WGS) entry which is preliminary data.</text>
</comment>
<organism evidence="3 4">
    <name type="scientific">Mucuna pruriens</name>
    <name type="common">Velvet bean</name>
    <name type="synonym">Dolichos pruriens</name>
    <dbReference type="NCBI Taxonomy" id="157652"/>
    <lineage>
        <taxon>Eukaryota</taxon>
        <taxon>Viridiplantae</taxon>
        <taxon>Streptophyta</taxon>
        <taxon>Embryophyta</taxon>
        <taxon>Tracheophyta</taxon>
        <taxon>Spermatophyta</taxon>
        <taxon>Magnoliopsida</taxon>
        <taxon>eudicotyledons</taxon>
        <taxon>Gunneridae</taxon>
        <taxon>Pentapetalae</taxon>
        <taxon>rosids</taxon>
        <taxon>fabids</taxon>
        <taxon>Fabales</taxon>
        <taxon>Fabaceae</taxon>
        <taxon>Papilionoideae</taxon>
        <taxon>50 kb inversion clade</taxon>
        <taxon>NPAAA clade</taxon>
        <taxon>indigoferoid/millettioid clade</taxon>
        <taxon>Phaseoleae</taxon>
        <taxon>Mucuna</taxon>
    </lineage>
</organism>
<protein>
    <submittedName>
        <fullName evidence="3">Pentatricopeptide repeat-containing protein, mitochondrial</fullName>
    </submittedName>
</protein>
<evidence type="ECO:0000313" key="4">
    <source>
        <dbReference type="Proteomes" id="UP000257109"/>
    </source>
</evidence>
<keyword evidence="4" id="KW-1185">Reference proteome</keyword>
<dbReference type="PANTHER" id="PTHR47926">
    <property type="entry name" value="PENTATRICOPEPTIDE REPEAT-CONTAINING PROTEIN"/>
    <property type="match status" value="1"/>
</dbReference>
<dbReference type="InterPro" id="IPR046960">
    <property type="entry name" value="PPR_At4g14850-like_plant"/>
</dbReference>
<feature type="repeat" description="PPR" evidence="2">
    <location>
        <begin position="112"/>
        <end position="146"/>
    </location>
</feature>